<evidence type="ECO:0008006" key="3">
    <source>
        <dbReference type="Google" id="ProtNLM"/>
    </source>
</evidence>
<proteinExistence type="predicted"/>
<dbReference type="eggNOG" id="COG4430">
    <property type="taxonomic scope" value="Bacteria"/>
</dbReference>
<evidence type="ECO:0000313" key="1">
    <source>
        <dbReference type="EMBL" id="KFC22609.1"/>
    </source>
</evidence>
<dbReference type="RefSeq" id="WP_034974576.1">
    <property type="nucleotide sequence ID" value="NZ_FOFI01000004.1"/>
</dbReference>
<comment type="caution">
    <text evidence="1">The sequence shown here is derived from an EMBL/GenBank/DDBJ whole genome shotgun (WGS) entry which is preliminary data.</text>
</comment>
<gene>
    <name evidence="1" type="ORF">IO89_06020</name>
</gene>
<dbReference type="STRING" id="421072.SAMN04488097_3119"/>
<organism evidence="1 2">
    <name type="scientific">Epilithonimonas lactis</name>
    <dbReference type="NCBI Taxonomy" id="421072"/>
    <lineage>
        <taxon>Bacteria</taxon>
        <taxon>Pseudomonadati</taxon>
        <taxon>Bacteroidota</taxon>
        <taxon>Flavobacteriia</taxon>
        <taxon>Flavobacteriales</taxon>
        <taxon>Weeksellaceae</taxon>
        <taxon>Chryseobacterium group</taxon>
        <taxon>Epilithonimonas</taxon>
    </lineage>
</organism>
<dbReference type="EMBL" id="JPLY01000002">
    <property type="protein sequence ID" value="KFC22609.1"/>
    <property type="molecule type" value="Genomic_DNA"/>
</dbReference>
<dbReference type="AlphaFoldDB" id="A0A085BJG4"/>
<dbReference type="Proteomes" id="UP000028623">
    <property type="component" value="Unassembled WGS sequence"/>
</dbReference>
<name>A0A085BJG4_9FLAO</name>
<dbReference type="Pfam" id="PF13376">
    <property type="entry name" value="OmdA"/>
    <property type="match status" value="1"/>
</dbReference>
<evidence type="ECO:0000313" key="2">
    <source>
        <dbReference type="Proteomes" id="UP000028623"/>
    </source>
</evidence>
<keyword evidence="2" id="KW-1185">Reference proteome</keyword>
<accession>A0A085BJG4</accession>
<protein>
    <recommendedName>
        <fullName evidence="3">Bacteriocin-protection protein</fullName>
    </recommendedName>
</protein>
<sequence length="195" mass="22874">MSADPIENLEIFYPENPNQWRDWLRENHNRDKGIWLLQYNKRSCRPTISWSDAVDEALCFGWIDSLKKKRDDESSIQYFGKRKPKSTWSKINKQKIERLTAEDRMSQAGLDIIILAKENGSWEILDGVEELLIPEDLMLELSTRPGAIGFFHSLSKSVKKMILQWIVLAKRPETRQKRILEIAKAAENKMKPKQF</sequence>
<reference evidence="1 2" key="1">
    <citation type="submission" date="2014-07" db="EMBL/GenBank/DDBJ databases">
        <title>Epilithonimonas lactis LMG 22401 Genome.</title>
        <authorList>
            <person name="Pipes S.E."/>
            <person name="Stropko S.J."/>
        </authorList>
    </citation>
    <scope>NUCLEOTIDE SEQUENCE [LARGE SCALE GENOMIC DNA]</scope>
    <source>
        <strain evidence="1 2">LMG 24401</strain>
    </source>
</reference>
<dbReference type="OrthoDB" id="9796999at2"/>